<reference evidence="1" key="1">
    <citation type="submission" date="2022-11" db="EMBL/GenBank/DDBJ databases">
        <authorList>
            <person name="Petersen C."/>
        </authorList>
    </citation>
    <scope>NUCLEOTIDE SEQUENCE</scope>
    <source>
        <strain evidence="1">IBT 21917</strain>
    </source>
</reference>
<comment type="caution">
    <text evidence="1">The sequence shown here is derived from an EMBL/GenBank/DDBJ whole genome shotgun (WGS) entry which is preliminary data.</text>
</comment>
<dbReference type="AlphaFoldDB" id="A0A9W9IPF6"/>
<gene>
    <name evidence="1" type="ORF">N7492_002626</name>
</gene>
<dbReference type="EMBL" id="JAPQKO010000002">
    <property type="protein sequence ID" value="KAJ5179416.1"/>
    <property type="molecule type" value="Genomic_DNA"/>
</dbReference>
<reference evidence="1" key="2">
    <citation type="journal article" date="2023" name="IMA Fungus">
        <title>Comparative genomic study of the Penicillium genus elucidates a diverse pangenome and 15 lateral gene transfer events.</title>
        <authorList>
            <person name="Petersen C."/>
            <person name="Sorensen T."/>
            <person name="Nielsen M.R."/>
            <person name="Sondergaard T.E."/>
            <person name="Sorensen J.L."/>
            <person name="Fitzpatrick D.A."/>
            <person name="Frisvad J.C."/>
            <person name="Nielsen K.L."/>
        </authorList>
    </citation>
    <scope>NUCLEOTIDE SEQUENCE</scope>
    <source>
        <strain evidence="1">IBT 21917</strain>
    </source>
</reference>
<evidence type="ECO:0000313" key="2">
    <source>
        <dbReference type="Proteomes" id="UP001146351"/>
    </source>
</evidence>
<organism evidence="1 2">
    <name type="scientific">Penicillium capsulatum</name>
    <dbReference type="NCBI Taxonomy" id="69766"/>
    <lineage>
        <taxon>Eukaryota</taxon>
        <taxon>Fungi</taxon>
        <taxon>Dikarya</taxon>
        <taxon>Ascomycota</taxon>
        <taxon>Pezizomycotina</taxon>
        <taxon>Eurotiomycetes</taxon>
        <taxon>Eurotiomycetidae</taxon>
        <taxon>Eurotiales</taxon>
        <taxon>Aspergillaceae</taxon>
        <taxon>Penicillium</taxon>
    </lineage>
</organism>
<proteinExistence type="predicted"/>
<accession>A0A9W9IPF6</accession>
<dbReference type="OrthoDB" id="4522394at2759"/>
<name>A0A9W9IPF6_9EURO</name>
<protein>
    <submittedName>
        <fullName evidence="1">Uncharacterized protein</fullName>
    </submittedName>
</protein>
<evidence type="ECO:0000313" key="1">
    <source>
        <dbReference type="EMBL" id="KAJ5179416.1"/>
    </source>
</evidence>
<sequence length="108" mass="12129">MPPKAAPSSTTMPEVKGLKYDESKMALFHAKLAYHSTIDQRRASGDSNLLSISEAQAKLIKRWEMLKQSEEELADRGETSSPSDERQLALCAWRYKELEKLATQTSGK</sequence>
<dbReference type="Proteomes" id="UP001146351">
    <property type="component" value="Unassembled WGS sequence"/>
</dbReference>
<keyword evidence="2" id="KW-1185">Reference proteome</keyword>